<dbReference type="Pfam" id="PF07162">
    <property type="entry name" value="B9-C2"/>
    <property type="match status" value="1"/>
</dbReference>
<keyword evidence="3" id="KW-0970">Cilium biogenesis/degradation</keyword>
<dbReference type="VEuPathDB" id="FungiDB:PC110_g3459"/>
<dbReference type="EMBL" id="RCMK01000006">
    <property type="protein sequence ID" value="KAG2955209.1"/>
    <property type="molecule type" value="Genomic_DNA"/>
</dbReference>
<accession>A0A8T1ENL2</accession>
<evidence type="ECO:0000256" key="1">
    <source>
        <dbReference type="ARBA" id="ARBA00004120"/>
    </source>
</evidence>
<dbReference type="GO" id="GO:0060271">
    <property type="term" value="P:cilium assembly"/>
    <property type="evidence" value="ECO:0007669"/>
    <property type="project" value="TreeGrafter"/>
</dbReference>
<evidence type="ECO:0000313" key="8">
    <source>
        <dbReference type="EMBL" id="KAG2955209.1"/>
    </source>
</evidence>
<dbReference type="InterPro" id="IPR010796">
    <property type="entry name" value="C2_B9-type_dom"/>
</dbReference>
<comment type="subcellular location">
    <subcellularLocation>
        <location evidence="1">Cytoplasm</location>
        <location evidence="1">Cytoskeleton</location>
        <location evidence="1">Cilium basal body</location>
    </subcellularLocation>
</comment>
<dbReference type="Proteomes" id="UP000736787">
    <property type="component" value="Unassembled WGS sequence"/>
</dbReference>
<protein>
    <recommendedName>
        <fullName evidence="7">B9 domain-containing protein 1</fullName>
    </recommendedName>
</protein>
<dbReference type="GO" id="GO:0036038">
    <property type="term" value="C:MKS complex"/>
    <property type="evidence" value="ECO:0007669"/>
    <property type="project" value="TreeGrafter"/>
</dbReference>
<keyword evidence="4" id="KW-0206">Cytoskeleton</keyword>
<evidence type="ECO:0000256" key="2">
    <source>
        <dbReference type="ARBA" id="ARBA00022490"/>
    </source>
</evidence>
<dbReference type="PANTHER" id="PTHR12968">
    <property type="entry name" value="B9 DOMAIN-CONTAINING"/>
    <property type="match status" value="1"/>
</dbReference>
<evidence type="ECO:0000256" key="4">
    <source>
        <dbReference type="ARBA" id="ARBA00023212"/>
    </source>
</evidence>
<name>A0A8T1ENL2_9STRA</name>
<sequence length="238" mass="25919">MVEATHFKMASPRGAADDAVAKALERLRQRKAGSLTGDHVDAAAAVTPMPTPMHVAQPAAGFQVIFSGQVERVYYPGVTNVYCRYAITYGVDWRVLHGAENGLSQIAYIASSEDEILLNFPIDVSFKSTNPFGWPRLVLSLYGLDALGRDVVRGYGSVAFPVSPGGSVREVALFRPMSSSRMQQFIAWLTGSPPEYFDSKFVAQSESREVTRVTSAGKVRVVLNVATHGMKQHGYTSK</sequence>
<comment type="caution">
    <text evidence="8">The sequence shown here is derived from an EMBL/GenBank/DDBJ whole genome shotgun (WGS) entry which is preliminary data.</text>
</comment>
<evidence type="ECO:0000313" key="9">
    <source>
        <dbReference type="Proteomes" id="UP000736787"/>
    </source>
</evidence>
<proteinExistence type="inferred from homology"/>
<dbReference type="AlphaFoldDB" id="A0A8T1ENL2"/>
<gene>
    <name evidence="8" type="ORF">PC117_g533</name>
</gene>
<dbReference type="PROSITE" id="PS51381">
    <property type="entry name" value="C2_B9"/>
    <property type="match status" value="1"/>
</dbReference>
<keyword evidence="5" id="KW-0966">Cell projection</keyword>
<evidence type="ECO:0000256" key="3">
    <source>
        <dbReference type="ARBA" id="ARBA00022794"/>
    </source>
</evidence>
<reference evidence="8" key="1">
    <citation type="submission" date="2018-10" db="EMBL/GenBank/DDBJ databases">
        <title>Effector identification in a new, highly contiguous assembly of the strawberry crown rot pathogen Phytophthora cactorum.</title>
        <authorList>
            <person name="Armitage A.D."/>
            <person name="Nellist C.F."/>
            <person name="Bates H."/>
            <person name="Vickerstaff R.J."/>
            <person name="Harrison R.J."/>
        </authorList>
    </citation>
    <scope>NUCLEOTIDE SEQUENCE</scope>
    <source>
        <strain evidence="8">4040</strain>
    </source>
</reference>
<keyword evidence="2" id="KW-0963">Cytoplasm</keyword>
<evidence type="ECO:0000256" key="7">
    <source>
        <dbReference type="ARBA" id="ARBA00039274"/>
    </source>
</evidence>
<dbReference type="PANTHER" id="PTHR12968:SF1">
    <property type="entry name" value="B9 DOMAIN-CONTAINING PROTEIN 1"/>
    <property type="match status" value="1"/>
</dbReference>
<evidence type="ECO:0000256" key="5">
    <source>
        <dbReference type="ARBA" id="ARBA00023273"/>
    </source>
</evidence>
<comment type="similarity">
    <text evidence="6">Belongs to the B9D family.</text>
</comment>
<evidence type="ECO:0000256" key="6">
    <source>
        <dbReference type="ARBA" id="ARBA00038411"/>
    </source>
</evidence>
<organism evidence="8 9">
    <name type="scientific">Phytophthora cactorum</name>
    <dbReference type="NCBI Taxonomy" id="29920"/>
    <lineage>
        <taxon>Eukaryota</taxon>
        <taxon>Sar</taxon>
        <taxon>Stramenopiles</taxon>
        <taxon>Oomycota</taxon>
        <taxon>Peronosporomycetes</taxon>
        <taxon>Peronosporales</taxon>
        <taxon>Peronosporaceae</taxon>
        <taxon>Phytophthora</taxon>
    </lineage>
</organism>